<dbReference type="CDD" id="cd06577">
    <property type="entry name" value="PASTA_pknB"/>
    <property type="match status" value="1"/>
</dbReference>
<feature type="compositionally biased region" description="Low complexity" evidence="1">
    <location>
        <begin position="226"/>
        <end position="236"/>
    </location>
</feature>
<dbReference type="Pfam" id="PF03793">
    <property type="entry name" value="PASTA"/>
    <property type="match status" value="1"/>
</dbReference>
<feature type="compositionally biased region" description="Gly residues" evidence="1">
    <location>
        <begin position="138"/>
        <end position="147"/>
    </location>
</feature>
<keyword evidence="2" id="KW-1133">Transmembrane helix</keyword>
<evidence type="ECO:0000259" key="3">
    <source>
        <dbReference type="PROSITE" id="PS51178"/>
    </source>
</evidence>
<dbReference type="Proteomes" id="UP001183629">
    <property type="component" value="Unassembled WGS sequence"/>
</dbReference>
<dbReference type="PROSITE" id="PS51178">
    <property type="entry name" value="PASTA"/>
    <property type="match status" value="1"/>
</dbReference>
<keyword evidence="2" id="KW-0812">Transmembrane</keyword>
<keyword evidence="2" id="KW-0472">Membrane</keyword>
<name>A0AAE4CT14_9ACTN</name>
<dbReference type="InterPro" id="IPR005543">
    <property type="entry name" value="PASTA_dom"/>
</dbReference>
<organism evidence="4 5">
    <name type="scientific">Catenuloplanes niger</name>
    <dbReference type="NCBI Taxonomy" id="587534"/>
    <lineage>
        <taxon>Bacteria</taxon>
        <taxon>Bacillati</taxon>
        <taxon>Actinomycetota</taxon>
        <taxon>Actinomycetes</taxon>
        <taxon>Micromonosporales</taxon>
        <taxon>Micromonosporaceae</taxon>
        <taxon>Catenuloplanes</taxon>
    </lineage>
</organism>
<evidence type="ECO:0000313" key="4">
    <source>
        <dbReference type="EMBL" id="MDR7323605.1"/>
    </source>
</evidence>
<dbReference type="SMART" id="SM00740">
    <property type="entry name" value="PASTA"/>
    <property type="match status" value="1"/>
</dbReference>
<feature type="transmembrane region" description="Helical" evidence="2">
    <location>
        <begin position="193"/>
        <end position="214"/>
    </location>
</feature>
<feature type="region of interest" description="Disordered" evidence="1">
    <location>
        <begin position="217"/>
        <end position="266"/>
    </location>
</feature>
<feature type="compositionally biased region" description="Low complexity" evidence="1">
    <location>
        <begin position="338"/>
        <end position="352"/>
    </location>
</feature>
<dbReference type="RefSeq" id="WP_310415769.1">
    <property type="nucleotide sequence ID" value="NZ_JAVDYC010000001.1"/>
</dbReference>
<dbReference type="AlphaFoldDB" id="A0AAE4CT14"/>
<evidence type="ECO:0000313" key="5">
    <source>
        <dbReference type="Proteomes" id="UP001183629"/>
    </source>
</evidence>
<feature type="domain" description="PASTA" evidence="3">
    <location>
        <begin position="264"/>
        <end position="330"/>
    </location>
</feature>
<accession>A0AAE4CT14</accession>
<protein>
    <recommendedName>
        <fullName evidence="3">PASTA domain-containing protein</fullName>
    </recommendedName>
</protein>
<evidence type="ECO:0000256" key="1">
    <source>
        <dbReference type="SAM" id="MobiDB-lite"/>
    </source>
</evidence>
<feature type="compositionally biased region" description="Basic and acidic residues" evidence="1">
    <location>
        <begin position="1"/>
        <end position="26"/>
    </location>
</feature>
<gene>
    <name evidence="4" type="ORF">J2S44_003855</name>
</gene>
<reference evidence="4 5" key="1">
    <citation type="submission" date="2023-07" db="EMBL/GenBank/DDBJ databases">
        <title>Sequencing the genomes of 1000 actinobacteria strains.</title>
        <authorList>
            <person name="Klenk H.-P."/>
        </authorList>
    </citation>
    <scope>NUCLEOTIDE SEQUENCE [LARGE SCALE GENOMIC DNA]</scope>
    <source>
        <strain evidence="4 5">DSM 44711</strain>
    </source>
</reference>
<feature type="compositionally biased region" description="Low complexity" evidence="1">
    <location>
        <begin position="250"/>
        <end position="265"/>
    </location>
</feature>
<evidence type="ECO:0000256" key="2">
    <source>
        <dbReference type="SAM" id="Phobius"/>
    </source>
</evidence>
<dbReference type="EMBL" id="JAVDYC010000001">
    <property type="protein sequence ID" value="MDR7323605.1"/>
    <property type="molecule type" value="Genomic_DNA"/>
</dbReference>
<dbReference type="Gene3D" id="3.30.10.20">
    <property type="match status" value="1"/>
</dbReference>
<keyword evidence="5" id="KW-1185">Reference proteome</keyword>
<sequence>MADGRRPGDDQGSPDETRQWRGDDARYWGGDDQTAAGRPPADPWAANEETRLQRPMSGPGGPPPGGPPRGGDQTAPYRPVPGGPGGHDQTAPYRPVSGGPGGHDQTAPYRPVSGDQTAPYRPVPGGDQTRRMDPVQGGPAGPGGPGGQDPWTARASVRPAEPAGAFTQADPFSRNDPGWGAPEEPNRKWLMPVMWGVIVLLVILLVGTGIYFGMQSGGDGDPEPTPTATAAATPTAQRTSAEPTEEASDEPSAPETTTAPSPTRAAEVEVPRMTGYTMQEAQQALAGLGLPFALVYQATDDFDPNTVIDSDPPGGAVVPKGTKITLTVARAPEPTAPEEPTGAPTTEPGPNG</sequence>
<comment type="caution">
    <text evidence="4">The sequence shown here is derived from an EMBL/GenBank/DDBJ whole genome shotgun (WGS) entry which is preliminary data.</text>
</comment>
<feature type="region of interest" description="Disordered" evidence="1">
    <location>
        <begin position="329"/>
        <end position="352"/>
    </location>
</feature>
<proteinExistence type="predicted"/>
<feature type="region of interest" description="Disordered" evidence="1">
    <location>
        <begin position="1"/>
        <end position="186"/>
    </location>
</feature>